<protein>
    <submittedName>
        <fullName evidence="1">Uncharacterized protein</fullName>
    </submittedName>
</protein>
<dbReference type="EMBL" id="SGPL01001087">
    <property type="protein sequence ID" value="THH04880.1"/>
    <property type="molecule type" value="Genomic_DNA"/>
</dbReference>
<dbReference type="OrthoDB" id="3255824at2759"/>
<dbReference type="InterPro" id="IPR052055">
    <property type="entry name" value="Hepadnavirus_pol/RT"/>
</dbReference>
<accession>A0A4S4L5M6</accession>
<organism evidence="1 2">
    <name type="scientific">Bondarzewia mesenterica</name>
    <dbReference type="NCBI Taxonomy" id="1095465"/>
    <lineage>
        <taxon>Eukaryota</taxon>
        <taxon>Fungi</taxon>
        <taxon>Dikarya</taxon>
        <taxon>Basidiomycota</taxon>
        <taxon>Agaricomycotina</taxon>
        <taxon>Agaricomycetes</taxon>
        <taxon>Russulales</taxon>
        <taxon>Bondarzewiaceae</taxon>
        <taxon>Bondarzewia</taxon>
    </lineage>
</organism>
<dbReference type="SUPFAM" id="SSF47823">
    <property type="entry name" value="lambda integrase-like, N-terminal domain"/>
    <property type="match status" value="1"/>
</dbReference>
<keyword evidence="2" id="KW-1185">Reference proteome</keyword>
<feature type="non-terminal residue" evidence="1">
    <location>
        <position position="1"/>
    </location>
</feature>
<name>A0A4S4L5M6_9AGAM</name>
<gene>
    <name evidence="1" type="ORF">EW146_g10052</name>
</gene>
<reference evidence="1 2" key="1">
    <citation type="submission" date="2019-02" db="EMBL/GenBank/DDBJ databases">
        <title>Genome sequencing of the rare red list fungi Bondarzewia mesenterica.</title>
        <authorList>
            <person name="Buettner E."/>
            <person name="Kellner H."/>
        </authorList>
    </citation>
    <scope>NUCLEOTIDE SEQUENCE [LARGE SCALE GENOMIC DNA]</scope>
    <source>
        <strain evidence="1 2">DSM 108281</strain>
    </source>
</reference>
<sequence length="974" mass="106415">AAQAPLAYQPVRYASAVTATMSANAPPRSYGTQSPQCTAIAPSRAASSTQWASPSALIGSTQMDAPAHLTTPATNARVAEGQITALKCVLTHRKTNPVTPLHAEAWHHLLQQTKLLVKYPSLHLHIRSGFDAGIQPITFSEIVYKEISRGRYLGPLSKHEIETLIRPFQSSPISMVPKLGKLGKFCLVQNLSHPRDPTQGIPSINSHIDSNLYPYTWGTFSVISFLIWHLPPGSQAAVRDISEAYRSIPILLSQWPGLIVRLEGDDSFAIDTCDCFGLSSSAGLYGKTARDISANGGQKQDGGRLWFRGADFPDGRCAEFDEDASAALQDVSSSSLHSDDDALFTYNTADINQISDQLGLVWETSKDVPFCPSPTYIRFQWDIPSCMVALPQHKKEKYLQTIAAWQEKRTHTLEELQALYGKLLHASLVLPAGRAYLTELEAMLGLFRDHPFMPHSPPRGTHADLDWWTERLSTPSLQRVLPVQATVLPSQLRTAGEPRDFSLAGLEMAGISGEQKPLASSYSLARSFSQSHLDLASGSSAITQVLSKAGGGAAAETGKQTASLDVSSSFANSAGAKSIPATFLRPPIPWTAPPGASTLPSASSSLLSFSLLMSQTSSLTLTHLSVRESLLAPSLFPPSERHRITSEAPSLATAHPPSSRLPQPHLPHLTPNVSPLHPHYLCPLDHRGQDTHLSDTDISHAFDVLSHAWAESTNEAYGSGLLVFHIFCDVHNVPEAQRVPAPMALISSFAAALAGSYPGSTINNYIHGLDLNVPQDAAIFACLTTTFYAAACLGKFTVQRLNAFDPTTHVKPSDVRVEHDRNHLQTTIFFIPRTKSARSGEDVSWVRQDDPSDPEAAYRHHLDLNCPPSDDHLFAYQYNGSYQPLTKTCFLQRISKVSHDAELDPLQGHGICIGATLEYLLRGVPFDVMKHKGRWAFDVFALYLSKHAQIFAPYIQVKPELHSTFVHYTMPPVH</sequence>
<dbReference type="PANTHER" id="PTHR33050:SF7">
    <property type="entry name" value="RIBONUCLEASE H"/>
    <property type="match status" value="1"/>
</dbReference>
<comment type="caution">
    <text evidence="1">The sequence shown here is derived from an EMBL/GenBank/DDBJ whole genome shotgun (WGS) entry which is preliminary data.</text>
</comment>
<dbReference type="PANTHER" id="PTHR33050">
    <property type="entry name" value="REVERSE TRANSCRIPTASE DOMAIN-CONTAINING PROTEIN"/>
    <property type="match status" value="1"/>
</dbReference>
<evidence type="ECO:0000313" key="2">
    <source>
        <dbReference type="Proteomes" id="UP000310158"/>
    </source>
</evidence>
<dbReference type="AlphaFoldDB" id="A0A4S4L5M6"/>
<evidence type="ECO:0000313" key="1">
    <source>
        <dbReference type="EMBL" id="THH04880.1"/>
    </source>
</evidence>
<proteinExistence type="predicted"/>
<dbReference type="Proteomes" id="UP000310158">
    <property type="component" value="Unassembled WGS sequence"/>
</dbReference>